<gene>
    <name evidence="3" type="ORF">FHS19_000409</name>
</gene>
<reference evidence="3 4" key="1">
    <citation type="submission" date="2020-08" db="EMBL/GenBank/DDBJ databases">
        <title>Genomic Encyclopedia of Type Strains, Phase III (KMG-III): the genomes of soil and plant-associated and newly described type strains.</title>
        <authorList>
            <person name="Whitman W."/>
        </authorList>
    </citation>
    <scope>NUCLEOTIDE SEQUENCE [LARGE SCALE GENOMIC DNA]</scope>
    <source>
        <strain evidence="3 4">CECT 5831</strain>
    </source>
</reference>
<organism evidence="3 4">
    <name type="scientific">Paenibacillus rhizosphaerae</name>
    <dbReference type="NCBI Taxonomy" id="297318"/>
    <lineage>
        <taxon>Bacteria</taxon>
        <taxon>Bacillati</taxon>
        <taxon>Bacillota</taxon>
        <taxon>Bacilli</taxon>
        <taxon>Bacillales</taxon>
        <taxon>Paenibacillaceae</taxon>
        <taxon>Paenibacillus</taxon>
    </lineage>
</organism>
<proteinExistence type="predicted"/>
<dbReference type="AlphaFoldDB" id="A0A839TG30"/>
<evidence type="ECO:0000313" key="4">
    <source>
        <dbReference type="Proteomes" id="UP000517523"/>
    </source>
</evidence>
<feature type="chain" id="PRO_5032632958" description="LysM domain-containing protein" evidence="2">
    <location>
        <begin position="28"/>
        <end position="169"/>
    </location>
</feature>
<accession>A0A839TG30</accession>
<keyword evidence="2" id="KW-0732">Signal</keyword>
<evidence type="ECO:0008006" key="5">
    <source>
        <dbReference type="Google" id="ProtNLM"/>
    </source>
</evidence>
<feature type="region of interest" description="Disordered" evidence="1">
    <location>
        <begin position="28"/>
        <end position="62"/>
    </location>
</feature>
<name>A0A839TG30_9BACL</name>
<evidence type="ECO:0000313" key="3">
    <source>
        <dbReference type="EMBL" id="MBB3125755.1"/>
    </source>
</evidence>
<dbReference type="RefSeq" id="WP_183577879.1">
    <property type="nucleotide sequence ID" value="NZ_JACHXJ010000001.1"/>
</dbReference>
<feature type="region of interest" description="Disordered" evidence="1">
    <location>
        <begin position="132"/>
        <end position="169"/>
    </location>
</feature>
<evidence type="ECO:0000256" key="2">
    <source>
        <dbReference type="SAM" id="SignalP"/>
    </source>
</evidence>
<comment type="caution">
    <text evidence="3">The sequence shown here is derived from an EMBL/GenBank/DDBJ whole genome shotgun (WGS) entry which is preliminary data.</text>
</comment>
<sequence length="169" mass="18693">MNPIQNVLLAGALACIVFAGSHGMAFADPAPVPPQTDDSPSAHIATPDQDRKENGHHIRHGHHGRKYILLKDAADLLGMSVQDLSKEWKQGKTLQQIAKEKKGWSGDELVKKMTAVQSSKIDAAVKAGKMTQERADQLKQKLPASLKRFTERTYRPHSDRRQPGSYSHI</sequence>
<feature type="compositionally biased region" description="Basic and acidic residues" evidence="1">
    <location>
        <begin position="148"/>
        <end position="162"/>
    </location>
</feature>
<evidence type="ECO:0000256" key="1">
    <source>
        <dbReference type="SAM" id="MobiDB-lite"/>
    </source>
</evidence>
<dbReference type="Proteomes" id="UP000517523">
    <property type="component" value="Unassembled WGS sequence"/>
</dbReference>
<protein>
    <recommendedName>
        <fullName evidence="5">LysM domain-containing protein</fullName>
    </recommendedName>
</protein>
<dbReference type="EMBL" id="JACHXJ010000001">
    <property type="protein sequence ID" value="MBB3125755.1"/>
    <property type="molecule type" value="Genomic_DNA"/>
</dbReference>
<feature type="signal peptide" evidence="2">
    <location>
        <begin position="1"/>
        <end position="27"/>
    </location>
</feature>